<feature type="non-terminal residue" evidence="2">
    <location>
        <position position="323"/>
    </location>
</feature>
<dbReference type="Proteomes" id="UP000886381">
    <property type="component" value="Unassembled WGS sequence"/>
</dbReference>
<gene>
    <name evidence="2" type="ORF">ENH14_01010</name>
</gene>
<dbReference type="EMBL" id="DRDR01000047">
    <property type="protein sequence ID" value="HDL60015.1"/>
    <property type="molecule type" value="Genomic_DNA"/>
</dbReference>
<dbReference type="GO" id="GO:0016020">
    <property type="term" value="C:membrane"/>
    <property type="evidence" value="ECO:0007669"/>
    <property type="project" value="TreeGrafter"/>
</dbReference>
<dbReference type="AlphaFoldDB" id="A0A7V0LUJ3"/>
<evidence type="ECO:0000313" key="2">
    <source>
        <dbReference type="EMBL" id="HDL60015.1"/>
    </source>
</evidence>
<dbReference type="InterPro" id="IPR042099">
    <property type="entry name" value="ANL_N_sf"/>
</dbReference>
<comment type="caution">
    <text evidence="2">The sequence shown here is derived from an EMBL/GenBank/DDBJ whole genome shotgun (WGS) entry which is preliminary data.</text>
</comment>
<dbReference type="Gene3D" id="3.40.50.12780">
    <property type="entry name" value="N-terminal domain of ligase-like"/>
    <property type="match status" value="1"/>
</dbReference>
<protein>
    <recommendedName>
        <fullName evidence="1">AMP-dependent synthetase/ligase domain-containing protein</fullName>
    </recommendedName>
</protein>
<feature type="domain" description="AMP-dependent synthetase/ligase" evidence="1">
    <location>
        <begin position="19"/>
        <end position="280"/>
    </location>
</feature>
<dbReference type="PANTHER" id="PTHR43272:SF52">
    <property type="entry name" value="AMP-DEPENDENT SYNTHETASE_LIGASE DOMAIN-CONTAINING PROTEIN"/>
    <property type="match status" value="1"/>
</dbReference>
<organism evidence="2">
    <name type="scientific">candidate division WOR-3 bacterium</name>
    <dbReference type="NCBI Taxonomy" id="2052148"/>
    <lineage>
        <taxon>Bacteria</taxon>
        <taxon>Bacteria division WOR-3</taxon>
    </lineage>
</organism>
<dbReference type="PANTHER" id="PTHR43272">
    <property type="entry name" value="LONG-CHAIN-FATTY-ACID--COA LIGASE"/>
    <property type="match status" value="1"/>
</dbReference>
<name>A0A7V0LUJ3_UNCW3</name>
<sequence>MRYPIVRSGIGWMTIPEMLERSAYLYHDNVAMMIKRGGVWDKITYGELLDKVKRLAKYLKEEIGLKKSDKAAVIGENRPEWGISYLAYQWIGVTVVPVDARLKKPEIKHILKDSESRIIIASSRFLEDLIEIKDELKSLERLISMDENDFNIVNLNQILEKYREGIPKEKVLLDDLAVILYTSGTTGSSKGVMLSHKNLMSNVDALHQCIIFGPGDVFYSILPIHHVFEGTAGFLTPLSGGATVAYARSLKSKIMRDEMQEVKPSVMLVVPLLLEKIVQGIQREISKANPIVKGIFGLMKGSSRALDTVLKGKASRTMFKRIR</sequence>
<dbReference type="GO" id="GO:0004467">
    <property type="term" value="F:long-chain fatty acid-CoA ligase activity"/>
    <property type="evidence" value="ECO:0007669"/>
    <property type="project" value="TreeGrafter"/>
</dbReference>
<reference evidence="2" key="1">
    <citation type="journal article" date="2020" name="mSystems">
        <title>Genome- and Community-Level Interaction Insights into Carbon Utilization and Element Cycling Functions of Hydrothermarchaeota in Hydrothermal Sediment.</title>
        <authorList>
            <person name="Zhou Z."/>
            <person name="Liu Y."/>
            <person name="Xu W."/>
            <person name="Pan J."/>
            <person name="Luo Z.H."/>
            <person name="Li M."/>
        </authorList>
    </citation>
    <scope>NUCLEOTIDE SEQUENCE [LARGE SCALE GENOMIC DNA]</scope>
    <source>
        <strain evidence="2">HyVt-28</strain>
    </source>
</reference>
<dbReference type="InterPro" id="IPR000873">
    <property type="entry name" value="AMP-dep_synth/lig_dom"/>
</dbReference>
<dbReference type="Pfam" id="PF00501">
    <property type="entry name" value="AMP-binding"/>
    <property type="match status" value="1"/>
</dbReference>
<accession>A0A7V0LUJ3</accession>
<dbReference type="InterPro" id="IPR020845">
    <property type="entry name" value="AMP-binding_CS"/>
</dbReference>
<evidence type="ECO:0000259" key="1">
    <source>
        <dbReference type="Pfam" id="PF00501"/>
    </source>
</evidence>
<dbReference type="SUPFAM" id="SSF56801">
    <property type="entry name" value="Acetyl-CoA synthetase-like"/>
    <property type="match status" value="1"/>
</dbReference>
<dbReference type="PROSITE" id="PS00455">
    <property type="entry name" value="AMP_BINDING"/>
    <property type="match status" value="1"/>
</dbReference>
<proteinExistence type="predicted"/>